<sequence length="96" mass="9938">MKTIIVACGGGIATSQTVAVKLGNLLDDRGLRGQVAVEAININSIPSYLDTADAYVSIAQSGETTYDLPTFSGIPFLTGMGADEEFDKILTALGLA</sequence>
<organism evidence="3 4">
    <name type="scientific">Aeromicrobium piscarium</name>
    <dbReference type="NCBI Taxonomy" id="2590901"/>
    <lineage>
        <taxon>Bacteria</taxon>
        <taxon>Bacillati</taxon>
        <taxon>Actinomycetota</taxon>
        <taxon>Actinomycetes</taxon>
        <taxon>Propionibacteriales</taxon>
        <taxon>Nocardioidaceae</taxon>
        <taxon>Aeromicrobium</taxon>
    </lineage>
</organism>
<evidence type="ECO:0000313" key="4">
    <source>
        <dbReference type="Proteomes" id="UP000316988"/>
    </source>
</evidence>
<keyword evidence="4" id="KW-1185">Reference proteome</keyword>
<gene>
    <name evidence="3" type="ORF">FNM00_10050</name>
</gene>
<dbReference type="AlphaFoldDB" id="A0A554S8P1"/>
<evidence type="ECO:0000256" key="1">
    <source>
        <dbReference type="ARBA" id="ARBA00022679"/>
    </source>
</evidence>
<dbReference type="GO" id="GO:0009401">
    <property type="term" value="P:phosphoenolpyruvate-dependent sugar phosphotransferase system"/>
    <property type="evidence" value="ECO:0007669"/>
    <property type="project" value="InterPro"/>
</dbReference>
<dbReference type="Gene3D" id="3.40.50.2300">
    <property type="match status" value="1"/>
</dbReference>
<keyword evidence="1" id="KW-0808">Transferase</keyword>
<reference evidence="3 4" key="1">
    <citation type="submission" date="2019-07" db="EMBL/GenBank/DDBJ databases">
        <authorList>
            <person name="Zhao L.H."/>
        </authorList>
    </citation>
    <scope>NUCLEOTIDE SEQUENCE [LARGE SCALE GENOMIC DNA]</scope>
    <source>
        <strain evidence="3 4">Co35</strain>
    </source>
</reference>
<dbReference type="RefSeq" id="WP_143913314.1">
    <property type="nucleotide sequence ID" value="NZ_VLNT01000007.1"/>
</dbReference>
<name>A0A554S8P1_9ACTN</name>
<accession>A0A554S8P1</accession>
<protein>
    <submittedName>
        <fullName evidence="3">PTS galactitol transporter subunit IIB</fullName>
    </submittedName>
</protein>
<dbReference type="EMBL" id="VLNT01000007">
    <property type="protein sequence ID" value="TSD62716.1"/>
    <property type="molecule type" value="Genomic_DNA"/>
</dbReference>
<dbReference type="GO" id="GO:0008982">
    <property type="term" value="F:protein-N(PI)-phosphohistidine-sugar phosphotransferase activity"/>
    <property type="evidence" value="ECO:0007669"/>
    <property type="project" value="InterPro"/>
</dbReference>
<dbReference type="SUPFAM" id="SSF52794">
    <property type="entry name" value="PTS system IIB component-like"/>
    <property type="match status" value="1"/>
</dbReference>
<dbReference type="CDD" id="cd05566">
    <property type="entry name" value="PTS_IIB_galactitol"/>
    <property type="match status" value="1"/>
</dbReference>
<proteinExistence type="predicted"/>
<evidence type="ECO:0000313" key="3">
    <source>
        <dbReference type="EMBL" id="TSD62716.1"/>
    </source>
</evidence>
<dbReference type="InterPro" id="IPR036095">
    <property type="entry name" value="PTS_EIIB-like_sf"/>
</dbReference>
<dbReference type="Pfam" id="PF02302">
    <property type="entry name" value="PTS_IIB"/>
    <property type="match status" value="1"/>
</dbReference>
<comment type="caution">
    <text evidence="3">The sequence shown here is derived from an EMBL/GenBank/DDBJ whole genome shotgun (WGS) entry which is preliminary data.</text>
</comment>
<feature type="domain" description="Phosphotransferase system EIIB component type 2/3" evidence="2">
    <location>
        <begin position="4"/>
        <end position="77"/>
    </location>
</feature>
<dbReference type="OrthoDB" id="3196672at2"/>
<dbReference type="InterPro" id="IPR003501">
    <property type="entry name" value="PTS_EIIB_2/3"/>
</dbReference>
<evidence type="ECO:0000259" key="2">
    <source>
        <dbReference type="Pfam" id="PF02302"/>
    </source>
</evidence>
<dbReference type="Proteomes" id="UP000316988">
    <property type="component" value="Unassembled WGS sequence"/>
</dbReference>